<gene>
    <name evidence="1" type="ORF">LP422_07380</name>
</gene>
<reference evidence="1" key="1">
    <citation type="submission" date="2021-11" db="EMBL/GenBank/DDBJ databases">
        <title>Study of the species diversity of bacterial strains isolated from a unique natural object - Shulgan-Tash cave (Bashkiria).</title>
        <authorList>
            <person name="Sazanova A.L."/>
            <person name="Chirak E.R."/>
            <person name="Safronova V.I."/>
        </authorList>
    </citation>
    <scope>NUCLEOTIDE SEQUENCE</scope>
    <source>
        <strain evidence="1">P1</strain>
    </source>
</reference>
<protein>
    <submittedName>
        <fullName evidence="1">Uncharacterized protein</fullName>
    </submittedName>
</protein>
<organism evidence="1 2">
    <name type="scientific">Janibacter limosus</name>
    <dbReference type="NCBI Taxonomy" id="53458"/>
    <lineage>
        <taxon>Bacteria</taxon>
        <taxon>Bacillati</taxon>
        <taxon>Actinomycetota</taxon>
        <taxon>Actinomycetes</taxon>
        <taxon>Micrococcales</taxon>
        <taxon>Intrasporangiaceae</taxon>
        <taxon>Janibacter</taxon>
    </lineage>
</organism>
<evidence type="ECO:0000313" key="2">
    <source>
        <dbReference type="Proteomes" id="UP001059663"/>
    </source>
</evidence>
<evidence type="ECO:0000313" key="1">
    <source>
        <dbReference type="EMBL" id="UUZ45775.1"/>
    </source>
</evidence>
<name>A0AC61U6U7_9MICO</name>
<dbReference type="EMBL" id="CP087977">
    <property type="protein sequence ID" value="UUZ45775.1"/>
    <property type="molecule type" value="Genomic_DNA"/>
</dbReference>
<proteinExistence type="predicted"/>
<accession>A0AC61U6U7</accession>
<dbReference type="Proteomes" id="UP001059663">
    <property type="component" value="Chromosome"/>
</dbReference>
<sequence>MTTALTRTALVTLPAALVWAALVVAGRPPAVVPDPGSSAAVAALTSRSAETAAGTVPTDFVADLGYVPRLEGQRLVNPTGSCSSPRAAAGGVRGAVPTARHGLRPAAARGAQGRCPAHGGPTASRRAARRLGPRVLCCATGDLTRLVLGVGRHRRVLRPGQLGAAARLGATARGCSVQSRDGRRRPSPSSAVRGRSRSVGCDCGAPARRSVCGAGWPPSPSLGSPGPRRR</sequence>